<name>A0A7C8MF45_9PLEO</name>
<proteinExistence type="predicted"/>
<gene>
    <name evidence="2" type="ORF">BDV95DRAFT_561760</name>
</gene>
<sequence>MAMAAPTITPTTTPTATATPSGTGIPGIKMPSNPTPLSAPQEQQVRDIYYKNVRAKCDDEIKGTSPPPPPPLLC</sequence>
<evidence type="ECO:0000256" key="1">
    <source>
        <dbReference type="SAM" id="MobiDB-lite"/>
    </source>
</evidence>
<dbReference type="AlphaFoldDB" id="A0A7C8MF45"/>
<feature type="region of interest" description="Disordered" evidence="1">
    <location>
        <begin position="1"/>
        <end position="43"/>
    </location>
</feature>
<accession>A0A7C8MF45</accession>
<protein>
    <submittedName>
        <fullName evidence="2">Uncharacterized protein</fullName>
    </submittedName>
</protein>
<dbReference type="OrthoDB" id="6224010at2759"/>
<reference evidence="2 3" key="1">
    <citation type="submission" date="2020-01" db="EMBL/GenBank/DDBJ databases">
        <authorList>
            <consortium name="DOE Joint Genome Institute"/>
            <person name="Haridas S."/>
            <person name="Albert R."/>
            <person name="Binder M."/>
            <person name="Bloem J."/>
            <person name="Labutti K."/>
            <person name="Salamov A."/>
            <person name="Andreopoulos B."/>
            <person name="Baker S.E."/>
            <person name="Barry K."/>
            <person name="Bills G."/>
            <person name="Bluhm B.H."/>
            <person name="Cannon C."/>
            <person name="Castanera R."/>
            <person name="Culley D.E."/>
            <person name="Daum C."/>
            <person name="Ezra D."/>
            <person name="Gonzalez J.B."/>
            <person name="Henrissat B."/>
            <person name="Kuo A."/>
            <person name="Liang C."/>
            <person name="Lipzen A."/>
            <person name="Lutzoni F."/>
            <person name="Magnuson J."/>
            <person name="Mondo S."/>
            <person name="Nolan M."/>
            <person name="Ohm R."/>
            <person name="Pangilinan J."/>
            <person name="Park H.-J.H."/>
            <person name="Ramirez L."/>
            <person name="Alfaro M."/>
            <person name="Sun H."/>
            <person name="Tritt A."/>
            <person name="Yoshinaga Y."/>
            <person name="Zwiers L.-H.L."/>
            <person name="Turgeon B.G."/>
            <person name="Goodwin S.B."/>
            <person name="Spatafora J.W."/>
            <person name="Crous P.W."/>
            <person name="Grigoriev I.V."/>
        </authorList>
    </citation>
    <scope>NUCLEOTIDE SEQUENCE [LARGE SCALE GENOMIC DNA]</scope>
    <source>
        <strain evidence="2 3">CBS 611.86</strain>
    </source>
</reference>
<dbReference type="Proteomes" id="UP000481861">
    <property type="component" value="Unassembled WGS sequence"/>
</dbReference>
<feature type="compositionally biased region" description="Low complexity" evidence="1">
    <location>
        <begin position="1"/>
        <end position="28"/>
    </location>
</feature>
<keyword evidence="3" id="KW-1185">Reference proteome</keyword>
<evidence type="ECO:0000313" key="2">
    <source>
        <dbReference type="EMBL" id="KAF2875401.1"/>
    </source>
</evidence>
<dbReference type="EMBL" id="JAADJZ010000004">
    <property type="protein sequence ID" value="KAF2875401.1"/>
    <property type="molecule type" value="Genomic_DNA"/>
</dbReference>
<organism evidence="2 3">
    <name type="scientific">Massariosphaeria phaeospora</name>
    <dbReference type="NCBI Taxonomy" id="100035"/>
    <lineage>
        <taxon>Eukaryota</taxon>
        <taxon>Fungi</taxon>
        <taxon>Dikarya</taxon>
        <taxon>Ascomycota</taxon>
        <taxon>Pezizomycotina</taxon>
        <taxon>Dothideomycetes</taxon>
        <taxon>Pleosporomycetidae</taxon>
        <taxon>Pleosporales</taxon>
        <taxon>Pleosporales incertae sedis</taxon>
        <taxon>Massariosphaeria</taxon>
    </lineage>
</organism>
<comment type="caution">
    <text evidence="2">The sequence shown here is derived from an EMBL/GenBank/DDBJ whole genome shotgun (WGS) entry which is preliminary data.</text>
</comment>
<evidence type="ECO:0000313" key="3">
    <source>
        <dbReference type="Proteomes" id="UP000481861"/>
    </source>
</evidence>